<evidence type="ECO:0000313" key="4">
    <source>
        <dbReference type="Proteomes" id="UP000570010"/>
    </source>
</evidence>
<dbReference type="Proteomes" id="UP000472971">
    <property type="component" value="Unassembled WGS sequence"/>
</dbReference>
<organism evidence="2 3">
    <name type="scientific">Bacillus aquiflavi</name>
    <dbReference type="NCBI Taxonomy" id="2672567"/>
    <lineage>
        <taxon>Bacteria</taxon>
        <taxon>Bacillati</taxon>
        <taxon>Bacillota</taxon>
        <taxon>Bacilli</taxon>
        <taxon>Bacillales</taxon>
        <taxon>Bacillaceae</taxon>
        <taxon>Bacillus</taxon>
    </lineage>
</organism>
<protein>
    <submittedName>
        <fullName evidence="2">Uncharacterized protein</fullName>
    </submittedName>
</protein>
<dbReference type="AlphaFoldDB" id="A0A6B3VUP3"/>
<dbReference type="EMBL" id="JAAIWN010000006">
    <property type="protein sequence ID" value="NEY80682.1"/>
    <property type="molecule type" value="Genomic_DNA"/>
</dbReference>
<dbReference type="RefSeq" id="WP_163240330.1">
    <property type="nucleotide sequence ID" value="NZ_CP082780.1"/>
</dbReference>
<sequence length="71" mass="8245">MAESKKFFAERDKIDYLLQKGYRITGVTENVSGAFVEFTKTDSTKEKETLHIMTADARKYFSSILLNKQKF</sequence>
<reference evidence="2 3" key="1">
    <citation type="submission" date="2020-02" db="EMBL/GenBank/DDBJ databases">
        <title>Bacillus aquiflavi sp. nov., isolated from yellow water of strong flavor Chinese baijiu in Yibin region of China.</title>
        <authorList>
            <person name="Xie J."/>
        </authorList>
    </citation>
    <scope>NUCLEOTIDE SEQUENCE [LARGE SCALE GENOMIC DNA]</scope>
    <source>
        <strain evidence="2 3">3H-10</strain>
    </source>
</reference>
<evidence type="ECO:0000313" key="3">
    <source>
        <dbReference type="Proteomes" id="UP000472971"/>
    </source>
</evidence>
<accession>A0A6B3VUP3</accession>
<proteinExistence type="predicted"/>
<evidence type="ECO:0000313" key="1">
    <source>
        <dbReference type="EMBL" id="MBA4536314.1"/>
    </source>
</evidence>
<dbReference type="Proteomes" id="UP000570010">
    <property type="component" value="Unassembled WGS sequence"/>
</dbReference>
<evidence type="ECO:0000313" key="2">
    <source>
        <dbReference type="EMBL" id="NEY80682.1"/>
    </source>
</evidence>
<name>A0A6B3VUP3_9BACI</name>
<reference evidence="1 4" key="2">
    <citation type="submission" date="2020-07" db="EMBL/GenBank/DDBJ databases">
        <authorList>
            <person name="Feng H."/>
        </authorList>
    </citation>
    <scope>NUCLEOTIDE SEQUENCE [LARGE SCALE GENOMIC DNA]</scope>
    <source>
        <strain evidence="4">s-12</strain>
        <strain evidence="1">S-12</strain>
    </source>
</reference>
<comment type="caution">
    <text evidence="2">The sequence shown here is derived from an EMBL/GenBank/DDBJ whole genome shotgun (WGS) entry which is preliminary data.</text>
</comment>
<keyword evidence="3" id="KW-1185">Reference proteome</keyword>
<dbReference type="EMBL" id="JACEIO010000006">
    <property type="protein sequence ID" value="MBA4536314.1"/>
    <property type="molecule type" value="Genomic_DNA"/>
</dbReference>
<gene>
    <name evidence="2" type="ORF">G4D64_03915</name>
    <name evidence="1" type="ORF">H1Z61_03950</name>
</gene>